<feature type="compositionally biased region" description="Polar residues" evidence="1">
    <location>
        <begin position="70"/>
        <end position="85"/>
    </location>
</feature>
<evidence type="ECO:0000313" key="3">
    <source>
        <dbReference type="EMBL" id="GAX09860.1"/>
    </source>
</evidence>
<feature type="region of interest" description="Disordered" evidence="1">
    <location>
        <begin position="1"/>
        <end position="35"/>
    </location>
</feature>
<feature type="domain" description="Helicase-associated" evidence="2">
    <location>
        <begin position="215"/>
        <end position="282"/>
    </location>
</feature>
<keyword evidence="4" id="KW-1185">Reference proteome</keyword>
<feature type="compositionally biased region" description="Basic and acidic residues" evidence="1">
    <location>
        <begin position="86"/>
        <end position="96"/>
    </location>
</feature>
<feature type="compositionally biased region" description="Polar residues" evidence="1">
    <location>
        <begin position="1"/>
        <end position="13"/>
    </location>
</feature>
<evidence type="ECO:0000313" key="4">
    <source>
        <dbReference type="Proteomes" id="UP000198406"/>
    </source>
</evidence>
<dbReference type="InterPro" id="IPR005114">
    <property type="entry name" value="Helicase_assoc"/>
</dbReference>
<feature type="region of interest" description="Disordered" evidence="1">
    <location>
        <begin position="290"/>
        <end position="309"/>
    </location>
</feature>
<dbReference type="AlphaFoldDB" id="A0A1Z5J7B6"/>
<feature type="domain" description="Helicase-associated" evidence="2">
    <location>
        <begin position="142"/>
        <end position="207"/>
    </location>
</feature>
<dbReference type="InParanoid" id="A0A1Z5J7B6"/>
<feature type="region of interest" description="Disordered" evidence="1">
    <location>
        <begin position="54"/>
        <end position="103"/>
    </location>
</feature>
<name>A0A1Z5J7B6_FISSO</name>
<evidence type="ECO:0000259" key="2">
    <source>
        <dbReference type="Pfam" id="PF03457"/>
    </source>
</evidence>
<comment type="caution">
    <text evidence="3">The sequence shown here is derived from an EMBL/GenBank/DDBJ whole genome shotgun (WGS) entry which is preliminary data.</text>
</comment>
<dbReference type="Pfam" id="PF03457">
    <property type="entry name" value="HA"/>
    <property type="match status" value="2"/>
</dbReference>
<sequence length="309" mass="35458">MTLEMNSCPNETQIAAPECHAVSSSSSSSEDDARHETKDFGIFTLLSAAAHLDPSKPITHDANVEEQKTEISQQSARCDGTTSSNDSKERPDPNDNRHHKKRKAEISEVFDSDQVFKIMRIQPSPEELEAATTDRTKNALLNWYYRLRELHLFKAKYGHAEVPQQFPENHALGIWVNKQRMQKKLRERGQKVSLSEHRINLLNDLGFQWAKEKGDVSWDHHYNELFAFYLQHSHCNVPTKYTENKALGRWVSTQRSQLKKWRSGSYSLMTKDRYEKLCKLGFNFEMIPPSSKNKKADGGSDSQNTSLSS</sequence>
<reference evidence="3 4" key="1">
    <citation type="journal article" date="2015" name="Plant Cell">
        <title>Oil accumulation by the oleaginous diatom Fistulifera solaris as revealed by the genome and transcriptome.</title>
        <authorList>
            <person name="Tanaka T."/>
            <person name="Maeda Y."/>
            <person name="Veluchamy A."/>
            <person name="Tanaka M."/>
            <person name="Abida H."/>
            <person name="Marechal E."/>
            <person name="Bowler C."/>
            <person name="Muto M."/>
            <person name="Sunaga Y."/>
            <person name="Tanaka M."/>
            <person name="Yoshino T."/>
            <person name="Taniguchi T."/>
            <person name="Fukuda Y."/>
            <person name="Nemoto M."/>
            <person name="Matsumoto M."/>
            <person name="Wong P.S."/>
            <person name="Aburatani S."/>
            <person name="Fujibuchi W."/>
        </authorList>
    </citation>
    <scope>NUCLEOTIDE SEQUENCE [LARGE SCALE GENOMIC DNA]</scope>
    <source>
        <strain evidence="3 4">JPCC DA0580</strain>
    </source>
</reference>
<dbReference type="PANTHER" id="PTHR33418">
    <property type="entry name" value="HELICASE-ASSOCIATED"/>
    <property type="match status" value="1"/>
</dbReference>
<feature type="compositionally biased region" description="Basic and acidic residues" evidence="1">
    <location>
        <begin position="58"/>
        <end position="69"/>
    </location>
</feature>
<feature type="compositionally biased region" description="Polar residues" evidence="1">
    <location>
        <begin position="300"/>
        <end position="309"/>
    </location>
</feature>
<proteinExistence type="predicted"/>
<protein>
    <recommendedName>
        <fullName evidence="2">Helicase-associated domain-containing protein</fullName>
    </recommendedName>
</protein>
<dbReference type="Gene3D" id="6.10.140.530">
    <property type="match status" value="2"/>
</dbReference>
<dbReference type="EMBL" id="BDSP01000013">
    <property type="protein sequence ID" value="GAX09860.1"/>
    <property type="molecule type" value="Genomic_DNA"/>
</dbReference>
<organism evidence="3 4">
    <name type="scientific">Fistulifera solaris</name>
    <name type="common">Oleaginous diatom</name>
    <dbReference type="NCBI Taxonomy" id="1519565"/>
    <lineage>
        <taxon>Eukaryota</taxon>
        <taxon>Sar</taxon>
        <taxon>Stramenopiles</taxon>
        <taxon>Ochrophyta</taxon>
        <taxon>Bacillariophyta</taxon>
        <taxon>Bacillariophyceae</taxon>
        <taxon>Bacillariophycidae</taxon>
        <taxon>Naviculales</taxon>
        <taxon>Naviculaceae</taxon>
        <taxon>Fistulifera</taxon>
    </lineage>
</organism>
<dbReference type="PANTHER" id="PTHR33418:SF1">
    <property type="entry name" value="HELICASE-ASSOCIATED DOMAIN-CONTAINING PROTEIN"/>
    <property type="match status" value="1"/>
</dbReference>
<evidence type="ECO:0000256" key="1">
    <source>
        <dbReference type="SAM" id="MobiDB-lite"/>
    </source>
</evidence>
<dbReference type="Proteomes" id="UP000198406">
    <property type="component" value="Unassembled WGS sequence"/>
</dbReference>
<accession>A0A1Z5J7B6</accession>
<gene>
    <name evidence="3" type="ORF">FisN_11Lh160</name>
</gene>
<dbReference type="OrthoDB" id="48082at2759"/>